<evidence type="ECO:0000313" key="2">
    <source>
        <dbReference type="Proteomes" id="UP000029108"/>
    </source>
</evidence>
<sequence length="85" mass="9359">MATNGREWTELDRELMRLIGKAWDGRDPRPSNRAVAKAIGVTHPRVADLMAGLHGTPTVDEYCNLCILFGLDPGRTLNEALRAVS</sequence>
<evidence type="ECO:0008006" key="3">
    <source>
        <dbReference type="Google" id="ProtNLM"/>
    </source>
</evidence>
<dbReference type="OrthoDB" id="3239473at2"/>
<accession>A0A086ZTS6</accession>
<comment type="caution">
    <text evidence="1">The sequence shown here is derived from an EMBL/GenBank/DDBJ whole genome shotgun (WGS) entry which is preliminary data.</text>
</comment>
<dbReference type="STRING" id="1437608.GCA_000771645_02134"/>
<reference evidence="1 2" key="1">
    <citation type="submission" date="2014-03" db="EMBL/GenBank/DDBJ databases">
        <title>Genomics of Bifidobacteria.</title>
        <authorList>
            <person name="Ventura M."/>
            <person name="Milani C."/>
            <person name="Lugli G.A."/>
        </authorList>
    </citation>
    <scope>NUCLEOTIDE SEQUENCE [LARGE SCALE GENOMIC DNA]</scope>
    <source>
        <strain evidence="1 2">DSM 23969</strain>
    </source>
</reference>
<dbReference type="SUPFAM" id="SSF47413">
    <property type="entry name" value="lambda repressor-like DNA-binding domains"/>
    <property type="match status" value="1"/>
</dbReference>
<proteinExistence type="predicted"/>
<keyword evidence="2" id="KW-1185">Reference proteome</keyword>
<dbReference type="GO" id="GO:0003677">
    <property type="term" value="F:DNA binding"/>
    <property type="evidence" value="ECO:0007669"/>
    <property type="project" value="InterPro"/>
</dbReference>
<protein>
    <recommendedName>
        <fullName evidence="3">XRE family transcriptional regulator</fullName>
    </recommendedName>
</protein>
<evidence type="ECO:0000313" key="1">
    <source>
        <dbReference type="EMBL" id="KFI49926.1"/>
    </source>
</evidence>
<gene>
    <name evidence="1" type="ORF">BBIA_1848</name>
</gene>
<name>A0A086ZTS6_9BIFI</name>
<dbReference type="RefSeq" id="WP_033496484.1">
    <property type="nucleotide sequence ID" value="NZ_JDUU01000040.1"/>
</dbReference>
<dbReference type="EMBL" id="JGYN01000019">
    <property type="protein sequence ID" value="KFI49926.1"/>
    <property type="molecule type" value="Genomic_DNA"/>
</dbReference>
<dbReference type="Proteomes" id="UP000029108">
    <property type="component" value="Unassembled WGS sequence"/>
</dbReference>
<dbReference type="AlphaFoldDB" id="A0A086ZTS6"/>
<organism evidence="1 2">
    <name type="scientific">Bifidobacterium biavatii DSM 23969</name>
    <dbReference type="NCBI Taxonomy" id="1437608"/>
    <lineage>
        <taxon>Bacteria</taxon>
        <taxon>Bacillati</taxon>
        <taxon>Actinomycetota</taxon>
        <taxon>Actinomycetes</taxon>
        <taxon>Bifidobacteriales</taxon>
        <taxon>Bifidobacteriaceae</taxon>
        <taxon>Bifidobacterium</taxon>
    </lineage>
</organism>
<dbReference type="InterPro" id="IPR010982">
    <property type="entry name" value="Lambda_DNA-bd_dom_sf"/>
</dbReference>